<organism evidence="2 3">
    <name type="scientific">Meloidogyne incognita</name>
    <name type="common">Southern root-knot nematode worm</name>
    <name type="synonym">Oxyuris incognita</name>
    <dbReference type="NCBI Taxonomy" id="6306"/>
    <lineage>
        <taxon>Eukaryota</taxon>
        <taxon>Metazoa</taxon>
        <taxon>Ecdysozoa</taxon>
        <taxon>Nematoda</taxon>
        <taxon>Chromadorea</taxon>
        <taxon>Rhabditida</taxon>
        <taxon>Tylenchina</taxon>
        <taxon>Tylenchomorpha</taxon>
        <taxon>Tylenchoidea</taxon>
        <taxon>Meloidogynidae</taxon>
        <taxon>Meloidogyninae</taxon>
        <taxon>Meloidogyne</taxon>
        <taxon>Meloidogyne incognita group</taxon>
    </lineage>
</organism>
<dbReference type="Proteomes" id="UP000887563">
    <property type="component" value="Unplaced"/>
</dbReference>
<reference evidence="3" key="1">
    <citation type="submission" date="2022-11" db="UniProtKB">
        <authorList>
            <consortium name="WormBaseParasite"/>
        </authorList>
    </citation>
    <scope>IDENTIFICATION</scope>
</reference>
<dbReference type="AlphaFoldDB" id="A0A914MF43"/>
<feature type="region of interest" description="Disordered" evidence="1">
    <location>
        <begin position="53"/>
        <end position="82"/>
    </location>
</feature>
<accession>A0A914MF43</accession>
<name>A0A914MF43_MELIC</name>
<evidence type="ECO:0000313" key="2">
    <source>
        <dbReference type="Proteomes" id="UP000887563"/>
    </source>
</evidence>
<feature type="compositionally biased region" description="Acidic residues" evidence="1">
    <location>
        <begin position="53"/>
        <end position="64"/>
    </location>
</feature>
<evidence type="ECO:0000313" key="3">
    <source>
        <dbReference type="WBParaSite" id="Minc3s01777g26217"/>
    </source>
</evidence>
<dbReference type="WBParaSite" id="Minc3s01777g26217">
    <property type="protein sequence ID" value="Minc3s01777g26217"/>
    <property type="gene ID" value="Minc3s01777g26217"/>
</dbReference>
<sequence length="196" mass="22952">MKLFPLEIELPQVIHGRYSQSKLVELERQRNCEVLELEDVKFESCQVKTIPLEYEDEEENDKEENEGKKSDERLSNKEEDCNGFVPGGKSLSKIIELERQRNCEVMELDLEQVIHDDDHVPKIIPLEYNSDDYIEGDEVNENGEEEVENEYIEGNDGSEDGEREEEEWEGYEQEVEYGEIEDADNSEEEFIPIDPK</sequence>
<evidence type="ECO:0000256" key="1">
    <source>
        <dbReference type="SAM" id="MobiDB-lite"/>
    </source>
</evidence>
<feature type="region of interest" description="Disordered" evidence="1">
    <location>
        <begin position="142"/>
        <end position="171"/>
    </location>
</feature>
<keyword evidence="2" id="KW-1185">Reference proteome</keyword>
<protein>
    <submittedName>
        <fullName evidence="3">Uncharacterized protein</fullName>
    </submittedName>
</protein>
<proteinExistence type="predicted"/>
<feature type="compositionally biased region" description="Basic and acidic residues" evidence="1">
    <location>
        <begin position="65"/>
        <end position="80"/>
    </location>
</feature>